<feature type="compositionally biased region" description="Polar residues" evidence="5">
    <location>
        <begin position="982"/>
        <end position="992"/>
    </location>
</feature>
<evidence type="ECO:0000256" key="3">
    <source>
        <dbReference type="ARBA" id="ARBA00022737"/>
    </source>
</evidence>
<dbReference type="OrthoDB" id="10262360at2759"/>
<dbReference type="InterPro" id="IPR001680">
    <property type="entry name" value="WD40_rpt"/>
</dbReference>
<dbReference type="SMART" id="SM01302">
    <property type="entry name" value="Raptor_N"/>
    <property type="match status" value="1"/>
</dbReference>
<dbReference type="SUPFAM" id="SSF48371">
    <property type="entry name" value="ARM repeat"/>
    <property type="match status" value="1"/>
</dbReference>
<comment type="similarity">
    <text evidence="1">Belongs to the WD repeat RAPTOR family.</text>
</comment>
<evidence type="ECO:0000259" key="6">
    <source>
        <dbReference type="SMART" id="SM01302"/>
    </source>
</evidence>
<dbReference type="GO" id="GO:0005737">
    <property type="term" value="C:cytoplasm"/>
    <property type="evidence" value="ECO:0007669"/>
    <property type="project" value="TreeGrafter"/>
</dbReference>
<dbReference type="GO" id="GO:0009267">
    <property type="term" value="P:cellular response to starvation"/>
    <property type="evidence" value="ECO:0007669"/>
    <property type="project" value="TreeGrafter"/>
</dbReference>
<dbReference type="SMART" id="SM00320">
    <property type="entry name" value="WD40"/>
    <property type="match status" value="6"/>
</dbReference>
<evidence type="ECO:0000313" key="8">
    <source>
        <dbReference type="Proteomes" id="UP000193920"/>
    </source>
</evidence>
<feature type="compositionally biased region" description="Low complexity" evidence="5">
    <location>
        <begin position="898"/>
        <end position="954"/>
    </location>
</feature>
<evidence type="ECO:0000256" key="4">
    <source>
        <dbReference type="PROSITE-ProRule" id="PRU00221"/>
    </source>
</evidence>
<keyword evidence="3" id="KW-0677">Repeat</keyword>
<dbReference type="PROSITE" id="PS50082">
    <property type="entry name" value="WD_REPEATS_2"/>
    <property type="match status" value="1"/>
</dbReference>
<dbReference type="Pfam" id="PF14538">
    <property type="entry name" value="Raptor_N"/>
    <property type="match status" value="1"/>
</dbReference>
<protein>
    <recommendedName>
        <fullName evidence="6">Raptor N-terminal CASPase-like domain-containing protein</fullName>
    </recommendedName>
</protein>
<feature type="compositionally biased region" description="Polar residues" evidence="5">
    <location>
        <begin position="960"/>
        <end position="970"/>
    </location>
</feature>
<gene>
    <name evidence="7" type="ORF">LY90DRAFT_500175</name>
</gene>
<dbReference type="GO" id="GO:0031931">
    <property type="term" value="C:TORC1 complex"/>
    <property type="evidence" value="ECO:0007669"/>
    <property type="project" value="InterPro"/>
</dbReference>
<dbReference type="GO" id="GO:0071230">
    <property type="term" value="P:cellular response to amino acid stimulus"/>
    <property type="evidence" value="ECO:0007669"/>
    <property type="project" value="TreeGrafter"/>
</dbReference>
<dbReference type="Gene3D" id="2.130.10.10">
    <property type="entry name" value="YVTN repeat-like/Quinoprotein amine dehydrogenase"/>
    <property type="match status" value="2"/>
</dbReference>
<feature type="compositionally biased region" description="Basic and acidic residues" evidence="5">
    <location>
        <begin position="971"/>
        <end position="980"/>
    </location>
</feature>
<dbReference type="SUPFAM" id="SSF50978">
    <property type="entry name" value="WD40 repeat-like"/>
    <property type="match status" value="1"/>
</dbReference>
<keyword evidence="2 4" id="KW-0853">WD repeat</keyword>
<feature type="domain" description="Raptor N-terminal CASPase-like" evidence="6">
    <location>
        <begin position="67"/>
        <end position="220"/>
    </location>
</feature>
<feature type="region of interest" description="Disordered" evidence="5">
    <location>
        <begin position="890"/>
        <end position="995"/>
    </location>
</feature>
<dbReference type="Proteomes" id="UP000193920">
    <property type="component" value="Unassembled WGS sequence"/>
</dbReference>
<dbReference type="GO" id="GO:0030674">
    <property type="term" value="F:protein-macromolecule adaptor activity"/>
    <property type="evidence" value="ECO:0007669"/>
    <property type="project" value="TreeGrafter"/>
</dbReference>
<accession>A0A1Y2FB16</accession>
<dbReference type="STRING" id="1754190.A0A1Y2FB16"/>
<dbReference type="InterPro" id="IPR015943">
    <property type="entry name" value="WD40/YVTN_repeat-like_dom_sf"/>
</dbReference>
<keyword evidence="8" id="KW-1185">Reference proteome</keyword>
<feature type="region of interest" description="Disordered" evidence="5">
    <location>
        <begin position="1"/>
        <end position="21"/>
    </location>
</feature>
<reference evidence="7 8" key="1">
    <citation type="submission" date="2016-08" db="EMBL/GenBank/DDBJ databases">
        <title>A Parts List for Fungal Cellulosomes Revealed by Comparative Genomics.</title>
        <authorList>
            <consortium name="DOE Joint Genome Institute"/>
            <person name="Haitjema C.H."/>
            <person name="Gilmore S.P."/>
            <person name="Henske J.K."/>
            <person name="Solomon K.V."/>
            <person name="De Groot R."/>
            <person name="Kuo A."/>
            <person name="Mondo S.J."/>
            <person name="Salamov A.A."/>
            <person name="Labutti K."/>
            <person name="Zhao Z."/>
            <person name="Chiniquy J."/>
            <person name="Barry K."/>
            <person name="Brewer H.M."/>
            <person name="Purvine S.O."/>
            <person name="Wright A.T."/>
            <person name="Boxma B."/>
            <person name="Van Alen T."/>
            <person name="Hackstein J.H."/>
            <person name="Baker S.E."/>
            <person name="Grigoriev I.V."/>
            <person name="O'Malley M.A."/>
        </authorList>
    </citation>
    <scope>NUCLEOTIDE SEQUENCE [LARGE SCALE GENOMIC DNA]</scope>
    <source>
        <strain evidence="7 8">G1</strain>
    </source>
</reference>
<dbReference type="InterPro" id="IPR036322">
    <property type="entry name" value="WD40_repeat_dom_sf"/>
</dbReference>
<dbReference type="PRINTS" id="PR01547">
    <property type="entry name" value="YEAST176DUF"/>
</dbReference>
<dbReference type="InterPro" id="IPR016024">
    <property type="entry name" value="ARM-type_fold"/>
</dbReference>
<dbReference type="EMBL" id="MCOG01000011">
    <property type="protein sequence ID" value="ORY81083.1"/>
    <property type="molecule type" value="Genomic_DNA"/>
</dbReference>
<dbReference type="PANTHER" id="PTHR12848">
    <property type="entry name" value="REGULATORY-ASSOCIATED PROTEIN OF MTOR"/>
    <property type="match status" value="1"/>
</dbReference>
<comment type="caution">
    <text evidence="7">The sequence shown here is derived from an EMBL/GenBank/DDBJ whole genome shotgun (WGS) entry which is preliminary data.</text>
</comment>
<evidence type="ECO:0000256" key="1">
    <source>
        <dbReference type="ARBA" id="ARBA00009257"/>
    </source>
</evidence>
<dbReference type="Gene3D" id="1.25.10.10">
    <property type="entry name" value="Leucine-rich Repeat Variant"/>
    <property type="match status" value="1"/>
</dbReference>
<feature type="region of interest" description="Disordered" evidence="5">
    <location>
        <begin position="736"/>
        <end position="765"/>
    </location>
</feature>
<dbReference type="GO" id="GO:0030307">
    <property type="term" value="P:positive regulation of cell growth"/>
    <property type="evidence" value="ECO:0007669"/>
    <property type="project" value="TreeGrafter"/>
</dbReference>
<dbReference type="InterPro" id="IPR011989">
    <property type="entry name" value="ARM-like"/>
</dbReference>
<dbReference type="GO" id="GO:0031929">
    <property type="term" value="P:TOR signaling"/>
    <property type="evidence" value="ECO:0007669"/>
    <property type="project" value="InterPro"/>
</dbReference>
<feature type="compositionally biased region" description="Low complexity" evidence="5">
    <location>
        <begin position="739"/>
        <end position="765"/>
    </location>
</feature>
<sequence length="1400" mass="157026">MSNSPMQSSNMTSEDVYDTQSISETQTLPETLFHYQYYSERRHENNGNLSDSNSKKNQVEDWRMRERLKTVSVALVLCLNIGIDPPDIVKTSPCAKLECWIDPFAYPQQKALETIGKLLQQQYEVWQPRARYKLSLDPSAEETKKLCCSLRRNAKEERVLFHYNGHGVPKPTPGGEIWVFNKNYTQYIPVSIHDIQTWLGSPSIFVYDCSNAGNIVNAFNRFAKERDNEARRQLPTIDPQTGMKTTPRFSAFKNCIQLAACGSNEILPMNPDLPADIFSCCLTTPIQIALRWFVMQNPLLIHITPEMINKIPGRLNDRRTPLGELNWIFTAITDTIAWNVLPNDLFKRLFRQDLMVAALFRNYLLAERIMRSFNCHPMSSPVLPPTYKHSLWKAWDLAADMCLSQLPNLIKKQEAGENISNEYQHSTFFTEQLTAFEVWLAKGAISKKPPEQLPIVLQVLLSQVHRLRALMLLSRFLDLGPWAVNLALSVGIFPYVLKLLQSPAAELKPVLVFIWAKILAVDQGCQSDLLKDSGYAYFINILSNNNNGLPIQNISEHRAMCCFILSVFCHNFREGQQVCLRSNLLTVCVLHLNNQDPLLRQWACICIGKVWENYPEAKTISIRDNIHERLYGVLTDIVPEVRAAAMYALGTFIGGIEKTEQVISIEHNLAISVLVATADASPLVRRELVIALSAIVYNYHSKFVHAANELMEEERKRISNNSEDMHYYNASNFVKGKGSESPSTSSNANPNANANGNNNANANASHSSSHNTIYSCVWKVLLNLSVDPYPEVAQLASCVVDDVNMHLLNNSFSENISNQYLQNNSGNMNMMSGVSDLSAAQNSQATSNSSSTITTTTTTTFAQSSGNIVNTLRRSRSIVDVLKNLTNPASMTPMEVVNPTSSSQNRNRSSTLLSSSFKNRSSSSASLSHLTSLSPLTPKSSDSQKNLNKKSQSSVFDASFNMTSMKNNLPKSDDMNDRMNHGSANNGPSMMNDSDIKPESMIPLKSVFFYWSCEYFTESQTKVPEPEDPGSVRYNERQYKHERLDKLINDTHQRYGLAAEHRFDERVTSFSSDIGPINLLTFHEFEPWISVANDKDIISLWNYEKNERINTFSNLNPIGSKITSLKFINEDDITLIMAGSNDGVVRLFRNIDEPSNLEIVSGWRALSDVMPTNKISRLILDWQQFTGSLLCSGDVRVIRIWDAQHELCMQEIPTKSNSCVTCLTSDNVTGNLIVAGFGDGMLKLYDRRSPSRESMLATFTEHSASIVNAFLGRGGSQDLITGSSGGDIKFWDLRVPKSLKSLEIYPSGELTSLTVHEHAPLISCGINGQSVKIFNTKNEIKGSIRAHEGFLGSYRNSTINCLGFHPHQLLLGCGSDNNVTIFGSEARSIKLPFMIPEIFE</sequence>
<dbReference type="GO" id="GO:0010506">
    <property type="term" value="P:regulation of autophagy"/>
    <property type="evidence" value="ECO:0007669"/>
    <property type="project" value="TreeGrafter"/>
</dbReference>
<name>A0A1Y2FB16_9FUNG</name>
<evidence type="ECO:0000256" key="5">
    <source>
        <dbReference type="SAM" id="MobiDB-lite"/>
    </source>
</evidence>
<dbReference type="PANTHER" id="PTHR12848:SF16">
    <property type="entry name" value="REGULATORY-ASSOCIATED PROTEIN OF MTOR"/>
    <property type="match status" value="1"/>
</dbReference>
<evidence type="ECO:0000256" key="2">
    <source>
        <dbReference type="ARBA" id="ARBA00022574"/>
    </source>
</evidence>
<dbReference type="InterPro" id="IPR029347">
    <property type="entry name" value="Raptor_N"/>
</dbReference>
<evidence type="ECO:0000313" key="7">
    <source>
        <dbReference type="EMBL" id="ORY81083.1"/>
    </source>
</evidence>
<proteinExistence type="inferred from homology"/>
<organism evidence="7 8">
    <name type="scientific">Neocallimastix californiae</name>
    <dbReference type="NCBI Taxonomy" id="1754190"/>
    <lineage>
        <taxon>Eukaryota</taxon>
        <taxon>Fungi</taxon>
        <taxon>Fungi incertae sedis</taxon>
        <taxon>Chytridiomycota</taxon>
        <taxon>Chytridiomycota incertae sedis</taxon>
        <taxon>Neocallimastigomycetes</taxon>
        <taxon>Neocallimastigales</taxon>
        <taxon>Neocallimastigaceae</taxon>
        <taxon>Neocallimastix</taxon>
    </lineage>
</organism>
<dbReference type="InterPro" id="IPR004083">
    <property type="entry name" value="Raptor"/>
</dbReference>
<feature type="repeat" description="WD" evidence="4">
    <location>
        <begin position="1259"/>
        <end position="1301"/>
    </location>
</feature>